<evidence type="ECO:0000313" key="4">
    <source>
        <dbReference type="Proteomes" id="UP000439903"/>
    </source>
</evidence>
<keyword evidence="1" id="KW-0067">ATP-binding</keyword>
<evidence type="ECO:0000313" key="3">
    <source>
        <dbReference type="EMBL" id="KAF0525242.1"/>
    </source>
</evidence>
<dbReference type="InterPro" id="IPR017441">
    <property type="entry name" value="Protein_kinase_ATP_BS"/>
</dbReference>
<keyword evidence="3" id="KW-0418">Kinase</keyword>
<dbReference type="Pfam" id="PF07714">
    <property type="entry name" value="PK_Tyr_Ser-Thr"/>
    <property type="match status" value="1"/>
</dbReference>
<dbReference type="PANTHER" id="PTHR44329">
    <property type="entry name" value="SERINE/THREONINE-PROTEIN KINASE TNNI3K-RELATED"/>
    <property type="match status" value="1"/>
</dbReference>
<dbReference type="OrthoDB" id="2417659at2759"/>
<accession>A0A8H4ARL9</accession>
<dbReference type="Pfam" id="PF12505">
    <property type="entry name" value="DUF3712"/>
    <property type="match status" value="2"/>
</dbReference>
<dbReference type="InterPro" id="IPR001245">
    <property type="entry name" value="Ser-Thr/Tyr_kinase_cat_dom"/>
</dbReference>
<feature type="binding site" evidence="1">
    <location>
        <position position="58"/>
    </location>
    <ligand>
        <name>ATP</name>
        <dbReference type="ChEBI" id="CHEBI:30616"/>
    </ligand>
</feature>
<dbReference type="AlphaFoldDB" id="A0A8H4ARL9"/>
<dbReference type="InterPro" id="IPR011009">
    <property type="entry name" value="Kinase-like_dom_sf"/>
</dbReference>
<evidence type="ECO:0000259" key="2">
    <source>
        <dbReference type="PROSITE" id="PS50011"/>
    </source>
</evidence>
<dbReference type="SUPFAM" id="SSF56112">
    <property type="entry name" value="Protein kinase-like (PK-like)"/>
    <property type="match status" value="1"/>
</dbReference>
<dbReference type="InterPro" id="IPR051681">
    <property type="entry name" value="Ser/Thr_Kinases-Pseudokinases"/>
</dbReference>
<keyword evidence="3" id="KW-0808">Transferase</keyword>
<comment type="caution">
    <text evidence="3">The sequence shown here is derived from an EMBL/GenBank/DDBJ whole genome shotgun (WGS) entry which is preliminary data.</text>
</comment>
<proteinExistence type="predicted"/>
<evidence type="ECO:0000256" key="1">
    <source>
        <dbReference type="PROSITE-ProRule" id="PRU10141"/>
    </source>
</evidence>
<dbReference type="PROSITE" id="PS00107">
    <property type="entry name" value="PROTEIN_KINASE_ATP"/>
    <property type="match status" value="1"/>
</dbReference>
<dbReference type="InterPro" id="IPR000719">
    <property type="entry name" value="Prot_kinase_dom"/>
</dbReference>
<reference evidence="3 4" key="1">
    <citation type="journal article" date="2019" name="Environ. Microbiol.">
        <title>At the nexus of three kingdoms: the genome of the mycorrhizal fungus Gigaspora margarita provides insights into plant, endobacterial and fungal interactions.</title>
        <authorList>
            <person name="Venice F."/>
            <person name="Ghignone S."/>
            <person name="Salvioli di Fossalunga A."/>
            <person name="Amselem J."/>
            <person name="Novero M."/>
            <person name="Xianan X."/>
            <person name="Sedzielewska Toro K."/>
            <person name="Morin E."/>
            <person name="Lipzen A."/>
            <person name="Grigoriev I.V."/>
            <person name="Henrissat B."/>
            <person name="Martin F.M."/>
            <person name="Bonfante P."/>
        </authorList>
    </citation>
    <scope>NUCLEOTIDE SEQUENCE [LARGE SCALE GENOMIC DNA]</scope>
    <source>
        <strain evidence="3 4">BEG34</strain>
    </source>
</reference>
<dbReference type="PROSITE" id="PS50011">
    <property type="entry name" value="PROTEIN_KINASE_DOM"/>
    <property type="match status" value="1"/>
</dbReference>
<dbReference type="GO" id="GO:0004674">
    <property type="term" value="F:protein serine/threonine kinase activity"/>
    <property type="evidence" value="ECO:0007669"/>
    <property type="project" value="TreeGrafter"/>
</dbReference>
<dbReference type="Gene3D" id="1.10.510.10">
    <property type="entry name" value="Transferase(Phosphotransferase) domain 1"/>
    <property type="match status" value="1"/>
</dbReference>
<keyword evidence="4" id="KW-1185">Reference proteome</keyword>
<dbReference type="InterPro" id="IPR022185">
    <property type="entry name" value="DUF3712"/>
</dbReference>
<gene>
    <name evidence="3" type="ORF">F8M41_014680</name>
</gene>
<organism evidence="3 4">
    <name type="scientific">Gigaspora margarita</name>
    <dbReference type="NCBI Taxonomy" id="4874"/>
    <lineage>
        <taxon>Eukaryota</taxon>
        <taxon>Fungi</taxon>
        <taxon>Fungi incertae sedis</taxon>
        <taxon>Mucoromycota</taxon>
        <taxon>Glomeromycotina</taxon>
        <taxon>Glomeromycetes</taxon>
        <taxon>Diversisporales</taxon>
        <taxon>Gigasporaceae</taxon>
        <taxon>Gigaspora</taxon>
    </lineage>
</organism>
<dbReference type="Gene3D" id="3.30.200.20">
    <property type="entry name" value="Phosphorylase Kinase, domain 1"/>
    <property type="match status" value="1"/>
</dbReference>
<feature type="domain" description="Protein kinase" evidence="2">
    <location>
        <begin position="1"/>
        <end position="211"/>
    </location>
</feature>
<dbReference type="Proteomes" id="UP000439903">
    <property type="component" value="Unassembled WGS sequence"/>
</dbReference>
<dbReference type="EMBL" id="WTPW01000302">
    <property type="protein sequence ID" value="KAF0525242.1"/>
    <property type="molecule type" value="Genomic_DNA"/>
</dbReference>
<dbReference type="GO" id="GO:0005524">
    <property type="term" value="F:ATP binding"/>
    <property type="evidence" value="ECO:0007669"/>
    <property type="project" value="UniProtKB-UniRule"/>
</dbReference>
<name>A0A8H4ARL9_GIGMA</name>
<sequence length="720" mass="81964">MTNTLKDQEEWLEKAVSDGHINDIKFKKFTNPKKIGKGGYATVYKYEWKDCKLTVALKRIEVDKDLNKNIVDDFVSEHSKNILIHQGHPKIADFGLSKQINEMSLTSKSAVHGMPAYIEPKCFINSKYKRDIKSDIYSFGVILWEISSGKPPFEIFEEIVVLCLHIAQGNREEPIEGTPPQYVDLYKQCWDNEPNKRPKMSEILEILNQLISGEDLSQLITNEPLIENNESSSLNHITPSASLNLVNSYENELNLQWQDEASESHDLSYLNRLISGPNLAFINVRLTNLTETNFFVTFSVINTESHPLEITFLNDIQVSFKCKVIGKMSISHTNVKFIPQKNIKLEIKFIPSDNFDSFSRFLFTDEKLDWHLEGKISVKHKYPNPIEVKLSKHIEFDGMKTLAISSIDVPSEYSEGGININMNIKNASQIRIELDNMPFNIKYMNQIIGKISSTRFSNDNNTLSFSGCLLPGDTIEKLDVIAKAFSKILSGEELHLIFDARASLVSWLNKISLTVVITKETKINFNYEIIDCAWDFIFDPNDQYSPRITLQNVIKYSNLFPLGIYKAYCKIVLIYKESQFATLNIPYTTISDSLGTIESSFTTKLNIFSENSKDLFVEILRKIIMTEEVIFTVKGELNVLAKTPVGDIEMKQIQFNFDKNIKCQIHPGITINSMEIINATKDAIEIRALATITNPLNVGIYLGSNVEFDLISDQNIKIAA</sequence>
<protein>
    <submittedName>
        <fullName evidence="3">Kinase-like protein</fullName>
    </submittedName>
</protein>
<keyword evidence="1" id="KW-0547">Nucleotide-binding</keyword>